<dbReference type="Pfam" id="PF00665">
    <property type="entry name" value="rve"/>
    <property type="match status" value="1"/>
</dbReference>
<dbReference type="Gene3D" id="3.30.420.10">
    <property type="entry name" value="Ribonuclease H-like superfamily/Ribonuclease H"/>
    <property type="match status" value="1"/>
</dbReference>
<gene>
    <name evidence="2" type="ORF">M5I08_17160</name>
</gene>
<proteinExistence type="predicted"/>
<dbReference type="InterPro" id="IPR036397">
    <property type="entry name" value="RNaseH_sf"/>
</dbReference>
<evidence type="ECO:0000313" key="3">
    <source>
        <dbReference type="Proteomes" id="UP001056610"/>
    </source>
</evidence>
<organism evidence="2 3">
    <name type="scientific">Candidatus Mycobacterium methanotrophicum</name>
    <dbReference type="NCBI Taxonomy" id="2943498"/>
    <lineage>
        <taxon>Bacteria</taxon>
        <taxon>Bacillati</taxon>
        <taxon>Actinomycetota</taxon>
        <taxon>Actinomycetes</taxon>
        <taxon>Mycobacteriales</taxon>
        <taxon>Mycobacteriaceae</taxon>
        <taxon>Mycobacterium</taxon>
    </lineage>
</organism>
<dbReference type="Proteomes" id="UP001056610">
    <property type="component" value="Chromosome"/>
</dbReference>
<feature type="domain" description="Integrase catalytic" evidence="1">
    <location>
        <begin position="172"/>
        <end position="353"/>
    </location>
</feature>
<dbReference type="InterPro" id="IPR001584">
    <property type="entry name" value="Integrase_cat-core"/>
</dbReference>
<name>A0ABY4QIA1_9MYCO</name>
<protein>
    <submittedName>
        <fullName evidence="2">DDE-type integrase/transposase/recombinase</fullName>
    </submittedName>
</protein>
<dbReference type="RefSeq" id="WP_249762861.1">
    <property type="nucleotide sequence ID" value="NZ_CP097320.1"/>
</dbReference>
<dbReference type="InterPro" id="IPR012337">
    <property type="entry name" value="RNaseH-like_sf"/>
</dbReference>
<accession>A0ABY4QIA1</accession>
<reference evidence="2" key="1">
    <citation type="submission" date="2022-05" db="EMBL/GenBank/DDBJ databases">
        <title>A methanotrophic Mycobacterium dominates a cave microbial ecosystem.</title>
        <authorList>
            <person name="Van Spanning R.J.M."/>
            <person name="Guan Q."/>
            <person name="Melkonian C."/>
            <person name="Gallant J."/>
            <person name="Polerecky L."/>
            <person name="Flot J.-F."/>
            <person name="Brandt B.W."/>
            <person name="Braster M."/>
            <person name="Iturbe Espinoza P."/>
            <person name="Aerts J."/>
            <person name="Meima-Franke M."/>
            <person name="Piersma S.R."/>
            <person name="Bunduc C."/>
            <person name="Ummels R."/>
            <person name="Pain A."/>
            <person name="Fleming E.J."/>
            <person name="van der Wel N."/>
            <person name="Gherman V.D."/>
            <person name="Sarbu S.M."/>
            <person name="Bodelier P.L.E."/>
            <person name="Bitter W."/>
        </authorList>
    </citation>
    <scope>NUCLEOTIDE SEQUENCE</scope>
    <source>
        <strain evidence="2">Sulfur Cave</strain>
    </source>
</reference>
<dbReference type="PROSITE" id="PS50994">
    <property type="entry name" value="INTEGRASE"/>
    <property type="match status" value="1"/>
</dbReference>
<dbReference type="SUPFAM" id="SSF53098">
    <property type="entry name" value="Ribonuclease H-like"/>
    <property type="match status" value="1"/>
</dbReference>
<keyword evidence="3" id="KW-1185">Reference proteome</keyword>
<sequence>MTSRAEITTRYAKAYVKASKKNRGQILDQIVEVTGWSRDNARRRLTAAAKRPPGPGRNVAKRPRKPRAVKFSYDALKVLQRVWAASGGQCGKYLAASMRLQLDGLQRHDELAFGRDRYSPDVRAELLEMSAATIDRYLAPAKARDQISGVSTTTPSPLLRNSIKVRRAGDEVEDEPGFFEGDTVAHCGPTLKGEFARTLNLTDVHTGWVFTRTVRNNANTHILGALKAGVHEIPYEVTGLDVDNGTEFLNKAVIKWAAQMEIFFTRSRPYKKNDQATIESKNNHLVRRYGFYYRYDTDEERAVLNRLWHLVNDRLNYLTPTIKPIGYGCSRDGQRRRLYDKPMTPLDRLLAAGVLSAAQKSELLTYRHSLNPAAIARQIADLQAALLRPAKDKTEQLYLASIPAAPPDVRSGIRTTNKTAS</sequence>
<evidence type="ECO:0000259" key="1">
    <source>
        <dbReference type="PROSITE" id="PS50994"/>
    </source>
</evidence>
<evidence type="ECO:0000313" key="2">
    <source>
        <dbReference type="EMBL" id="UQX09952.1"/>
    </source>
</evidence>
<dbReference type="EMBL" id="CP097320">
    <property type="protein sequence ID" value="UQX09952.1"/>
    <property type="molecule type" value="Genomic_DNA"/>
</dbReference>